<dbReference type="EMBL" id="JACEEZ010020495">
    <property type="protein sequence ID" value="KAG0714486.1"/>
    <property type="molecule type" value="Genomic_DNA"/>
</dbReference>
<dbReference type="GO" id="GO:0005615">
    <property type="term" value="C:extracellular space"/>
    <property type="evidence" value="ECO:0007669"/>
    <property type="project" value="TreeGrafter"/>
</dbReference>
<dbReference type="InterPro" id="IPR001930">
    <property type="entry name" value="Peptidase_M1"/>
</dbReference>
<dbReference type="GO" id="GO:0008270">
    <property type="term" value="F:zinc ion binding"/>
    <property type="evidence" value="ECO:0007669"/>
    <property type="project" value="InterPro"/>
</dbReference>
<evidence type="ECO:0000256" key="5">
    <source>
        <dbReference type="ARBA" id="ARBA00022723"/>
    </source>
</evidence>
<comment type="subcellular location">
    <subcellularLocation>
        <location evidence="2">Cell membrane</location>
        <topology evidence="2">Lipid-anchor</topology>
        <topology evidence="2">GPI-anchor</topology>
    </subcellularLocation>
</comment>
<dbReference type="GO" id="GO:0043171">
    <property type="term" value="P:peptide catabolic process"/>
    <property type="evidence" value="ECO:0007669"/>
    <property type="project" value="TreeGrafter"/>
</dbReference>
<keyword evidence="10" id="KW-0031">Aminopeptidase</keyword>
<dbReference type="AlphaFoldDB" id="A0A8J4XTI9"/>
<reference evidence="10" key="1">
    <citation type="submission" date="2020-07" db="EMBL/GenBank/DDBJ databases">
        <title>The High-quality genome of the commercially important snow crab, Chionoecetes opilio.</title>
        <authorList>
            <person name="Jeong J.-H."/>
            <person name="Ryu S."/>
        </authorList>
    </citation>
    <scope>NUCLEOTIDE SEQUENCE</scope>
    <source>
        <strain evidence="10">MADBK_172401_WGS</strain>
        <tissue evidence="10">Digestive gland</tissue>
    </source>
</reference>
<dbReference type="GO" id="GO:0070006">
    <property type="term" value="F:metalloaminopeptidase activity"/>
    <property type="evidence" value="ECO:0007669"/>
    <property type="project" value="TreeGrafter"/>
</dbReference>
<accession>A0A8J4XTI9</accession>
<dbReference type="GO" id="GO:0005886">
    <property type="term" value="C:plasma membrane"/>
    <property type="evidence" value="ECO:0007669"/>
    <property type="project" value="UniProtKB-SubCell"/>
</dbReference>
<evidence type="ECO:0000256" key="1">
    <source>
        <dbReference type="ARBA" id="ARBA00001947"/>
    </source>
</evidence>
<evidence type="ECO:0000256" key="7">
    <source>
        <dbReference type="ARBA" id="ARBA00022833"/>
    </source>
</evidence>
<keyword evidence="7" id="KW-0862">Zinc</keyword>
<dbReference type="InterPro" id="IPR027268">
    <property type="entry name" value="Peptidase_M4/M1_CTD_sf"/>
</dbReference>
<dbReference type="FunFam" id="1.10.390.10:FF:000033">
    <property type="entry name" value="Endoplasmic reticulum aminopeptidase 1b"/>
    <property type="match status" value="1"/>
</dbReference>
<evidence type="ECO:0000313" key="11">
    <source>
        <dbReference type="Proteomes" id="UP000770661"/>
    </source>
</evidence>
<dbReference type="Pfam" id="PF01433">
    <property type="entry name" value="Peptidase_M1"/>
    <property type="match status" value="1"/>
</dbReference>
<dbReference type="GO" id="GO:0005737">
    <property type="term" value="C:cytoplasm"/>
    <property type="evidence" value="ECO:0007669"/>
    <property type="project" value="TreeGrafter"/>
</dbReference>
<keyword evidence="8" id="KW-0482">Metalloprotease</keyword>
<evidence type="ECO:0000313" key="10">
    <source>
        <dbReference type="EMBL" id="KAG0714486.1"/>
    </source>
</evidence>
<dbReference type="Gene3D" id="1.10.390.10">
    <property type="entry name" value="Neutral Protease Domain 2"/>
    <property type="match status" value="1"/>
</dbReference>
<comment type="cofactor">
    <cofactor evidence="1">
        <name>Zn(2+)</name>
        <dbReference type="ChEBI" id="CHEBI:29105"/>
    </cofactor>
</comment>
<dbReference type="SUPFAM" id="SSF55486">
    <property type="entry name" value="Metalloproteases ('zincins'), catalytic domain"/>
    <property type="match status" value="1"/>
</dbReference>
<dbReference type="InterPro" id="IPR050344">
    <property type="entry name" value="Peptidase_M1_aminopeptidases"/>
</dbReference>
<keyword evidence="11" id="KW-1185">Reference proteome</keyword>
<evidence type="ECO:0000256" key="4">
    <source>
        <dbReference type="ARBA" id="ARBA00022670"/>
    </source>
</evidence>
<organism evidence="10 11">
    <name type="scientific">Chionoecetes opilio</name>
    <name type="common">Atlantic snow crab</name>
    <name type="synonym">Cancer opilio</name>
    <dbReference type="NCBI Taxonomy" id="41210"/>
    <lineage>
        <taxon>Eukaryota</taxon>
        <taxon>Metazoa</taxon>
        <taxon>Ecdysozoa</taxon>
        <taxon>Arthropoda</taxon>
        <taxon>Crustacea</taxon>
        <taxon>Multicrustacea</taxon>
        <taxon>Malacostraca</taxon>
        <taxon>Eumalacostraca</taxon>
        <taxon>Eucarida</taxon>
        <taxon>Decapoda</taxon>
        <taxon>Pleocyemata</taxon>
        <taxon>Brachyura</taxon>
        <taxon>Eubrachyura</taxon>
        <taxon>Majoidea</taxon>
        <taxon>Majidae</taxon>
        <taxon>Chionoecetes</taxon>
    </lineage>
</organism>
<name>A0A8J4XTI9_CHIOP</name>
<dbReference type="PANTHER" id="PTHR11533:SF299">
    <property type="entry name" value="AMINOPEPTIDASE"/>
    <property type="match status" value="1"/>
</dbReference>
<evidence type="ECO:0000256" key="2">
    <source>
        <dbReference type="ARBA" id="ARBA00004609"/>
    </source>
</evidence>
<protein>
    <submittedName>
        <fullName evidence="10">Endoplasmic reticulum aminopeptidase 1</fullName>
    </submittedName>
</protein>
<dbReference type="GO" id="GO:0006508">
    <property type="term" value="P:proteolysis"/>
    <property type="evidence" value="ECO:0007669"/>
    <property type="project" value="UniProtKB-KW"/>
</dbReference>
<dbReference type="GO" id="GO:0042277">
    <property type="term" value="F:peptide binding"/>
    <property type="evidence" value="ECO:0007669"/>
    <property type="project" value="TreeGrafter"/>
</dbReference>
<keyword evidence="4" id="KW-0645">Protease</keyword>
<evidence type="ECO:0000256" key="3">
    <source>
        <dbReference type="ARBA" id="ARBA00010136"/>
    </source>
</evidence>
<dbReference type="PRINTS" id="PR00756">
    <property type="entry name" value="ALADIPTASE"/>
</dbReference>
<evidence type="ECO:0000256" key="6">
    <source>
        <dbReference type="ARBA" id="ARBA00022801"/>
    </source>
</evidence>
<dbReference type="PANTHER" id="PTHR11533">
    <property type="entry name" value="PROTEASE M1 ZINC METALLOPROTEASE"/>
    <property type="match status" value="1"/>
</dbReference>
<dbReference type="OrthoDB" id="6368475at2759"/>
<evidence type="ECO:0000256" key="8">
    <source>
        <dbReference type="ARBA" id="ARBA00023049"/>
    </source>
</evidence>
<feature type="domain" description="Peptidase M1 membrane alanine aminopeptidase" evidence="9">
    <location>
        <begin position="40"/>
        <end position="127"/>
    </location>
</feature>
<dbReference type="Proteomes" id="UP000770661">
    <property type="component" value="Unassembled WGS sequence"/>
</dbReference>
<evidence type="ECO:0000259" key="9">
    <source>
        <dbReference type="Pfam" id="PF01433"/>
    </source>
</evidence>
<comment type="similarity">
    <text evidence="3">Belongs to the peptidase M1 family.</text>
</comment>
<keyword evidence="6" id="KW-0378">Hydrolase</keyword>
<gene>
    <name evidence="10" type="primary">ERAP1</name>
    <name evidence="10" type="ORF">GWK47_014060</name>
</gene>
<dbReference type="InterPro" id="IPR014782">
    <property type="entry name" value="Peptidase_M1_dom"/>
</dbReference>
<keyword evidence="5" id="KW-0479">Metal-binding</keyword>
<sequence length="127" mass="14165">MSTYLVAFVVCDYKVVRNVTGHNITVSVFAPPTMISQAGYALQVASHIFDFYNNFFGVKYPLPKQDLIAIPDFGAGAMENWGLITYRETALMFDGNHTSSWAQQGVAVVIAHELAHQWFGNLVTMSW</sequence>
<comment type="caution">
    <text evidence="10">The sequence shown here is derived from an EMBL/GenBank/DDBJ whole genome shotgun (WGS) entry which is preliminary data.</text>
</comment>
<proteinExistence type="inferred from homology"/>